<dbReference type="RefSeq" id="WP_007530128.1">
    <property type="nucleotide sequence ID" value="NZ_JBBNAS010000138.1"/>
</dbReference>
<keyword evidence="1" id="KW-0966">Cell projection</keyword>
<dbReference type="InterPro" id="IPR010845">
    <property type="entry name" value="FlaF"/>
</dbReference>
<gene>
    <name evidence="1" type="ORF">AS026_24650</name>
</gene>
<dbReference type="AlphaFoldDB" id="A0A109J1P0"/>
<keyword evidence="2" id="KW-1185">Reference proteome</keyword>
<protein>
    <submittedName>
        <fullName evidence="1">Flagellar biosynthesis regulator FlhF</fullName>
    </submittedName>
</protein>
<name>A0A109J1P0_9HYPH</name>
<proteinExistence type="predicted"/>
<comment type="caution">
    <text evidence="1">The sequence shown here is derived from an EMBL/GenBank/DDBJ whole genome shotgun (WGS) entry which is preliminary data.</text>
</comment>
<dbReference type="Proteomes" id="UP000068164">
    <property type="component" value="Unassembled WGS sequence"/>
</dbReference>
<keyword evidence="1" id="KW-0282">Flagellum</keyword>
<dbReference type="Pfam" id="PF07309">
    <property type="entry name" value="FlaF"/>
    <property type="match status" value="1"/>
</dbReference>
<sequence>MYQFSYSEIMEDSVADAKERERQVLDRSIELLSIARDKEKYSREAIDALFYTRRVWVSFIEDLKHPDNQLEIQLRANLISIAIWILKECDRIRRRQSTNYQGIIDVTTIIRDGLK</sequence>
<keyword evidence="1" id="KW-0969">Cilium</keyword>
<dbReference type="EMBL" id="LNCD01000145">
    <property type="protein sequence ID" value="KWV40720.1"/>
    <property type="molecule type" value="Genomic_DNA"/>
</dbReference>
<evidence type="ECO:0000313" key="2">
    <source>
        <dbReference type="Proteomes" id="UP000068164"/>
    </source>
</evidence>
<dbReference type="NCBIfam" id="NF009434">
    <property type="entry name" value="PRK12793.1"/>
    <property type="match status" value="1"/>
</dbReference>
<accession>A0A109J1P0</accession>
<dbReference type="GO" id="GO:0044781">
    <property type="term" value="P:bacterial-type flagellum organization"/>
    <property type="evidence" value="ECO:0007669"/>
    <property type="project" value="InterPro"/>
</dbReference>
<organism evidence="1 2">
    <name type="scientific">Rhizobium altiplani</name>
    <dbReference type="NCBI Taxonomy" id="1864509"/>
    <lineage>
        <taxon>Bacteria</taxon>
        <taxon>Pseudomonadati</taxon>
        <taxon>Pseudomonadota</taxon>
        <taxon>Alphaproteobacteria</taxon>
        <taxon>Hyphomicrobiales</taxon>
        <taxon>Rhizobiaceae</taxon>
        <taxon>Rhizobium/Agrobacterium group</taxon>
        <taxon>Rhizobium</taxon>
    </lineage>
</organism>
<dbReference type="OrthoDB" id="9808944at2"/>
<reference evidence="1 2" key="1">
    <citation type="submission" date="2015-11" db="EMBL/GenBank/DDBJ databases">
        <title>Draft Genome Sequence of the Strain BR 10423 (Rhizobium sp.) isolated from nodules of Mimosa pudica.</title>
        <authorList>
            <person name="Barauna A.C."/>
            <person name="Zilli J.E."/>
            <person name="Simoes-Araujo J.L."/>
            <person name="Reis V.M."/>
            <person name="James E.K."/>
            <person name="Reis F.B.Jr."/>
            <person name="Rouws L.F."/>
            <person name="Passos S.R."/>
            <person name="Gois S.R."/>
        </authorList>
    </citation>
    <scope>NUCLEOTIDE SEQUENCE [LARGE SCALE GENOMIC DNA]</scope>
    <source>
        <strain evidence="1 2">BR10423</strain>
    </source>
</reference>
<evidence type="ECO:0000313" key="1">
    <source>
        <dbReference type="EMBL" id="KWV40720.1"/>
    </source>
</evidence>